<dbReference type="GO" id="GO:0005634">
    <property type="term" value="C:nucleus"/>
    <property type="evidence" value="ECO:0007669"/>
    <property type="project" value="TreeGrafter"/>
</dbReference>
<dbReference type="Gene3D" id="2.60.40.150">
    <property type="entry name" value="C2 domain"/>
    <property type="match status" value="1"/>
</dbReference>
<gene>
    <name evidence="6" type="ORF">IMG5_058560</name>
</gene>
<dbReference type="Pfam" id="PF00270">
    <property type="entry name" value="DEAD"/>
    <property type="match status" value="1"/>
</dbReference>
<name>G0QNH4_ICHMU</name>
<dbReference type="InterPro" id="IPR036388">
    <property type="entry name" value="WH-like_DNA-bd_sf"/>
</dbReference>
<dbReference type="FunFam" id="1.10.3380.10:FF:000002">
    <property type="entry name" value="Activating signal cointegrator 1 complex subunit 3"/>
    <property type="match status" value="1"/>
</dbReference>
<dbReference type="AlphaFoldDB" id="G0QNH4"/>
<dbReference type="Pfam" id="PF02889">
    <property type="entry name" value="Sec63"/>
    <property type="match status" value="2"/>
</dbReference>
<dbReference type="GO" id="GO:0003676">
    <property type="term" value="F:nucleic acid binding"/>
    <property type="evidence" value="ECO:0007669"/>
    <property type="project" value="InterPro"/>
</dbReference>
<dbReference type="GO" id="GO:0005524">
    <property type="term" value="F:ATP binding"/>
    <property type="evidence" value="ECO:0007669"/>
    <property type="project" value="UniProtKB-KW"/>
</dbReference>
<evidence type="ECO:0000256" key="2">
    <source>
        <dbReference type="ARBA" id="ARBA00022801"/>
    </source>
</evidence>
<dbReference type="EMBL" id="GL983488">
    <property type="protein sequence ID" value="EGR33236.1"/>
    <property type="molecule type" value="Genomic_DNA"/>
</dbReference>
<evidence type="ECO:0000313" key="6">
    <source>
        <dbReference type="EMBL" id="EGR33236.1"/>
    </source>
</evidence>
<evidence type="ECO:0000256" key="4">
    <source>
        <dbReference type="ARBA" id="ARBA00022840"/>
    </source>
</evidence>
<reference evidence="6 7" key="1">
    <citation type="submission" date="2011-07" db="EMBL/GenBank/DDBJ databases">
        <authorList>
            <person name="Coyne R."/>
            <person name="Brami D."/>
            <person name="Johnson J."/>
            <person name="Hostetler J."/>
            <person name="Hannick L."/>
            <person name="Clark T."/>
            <person name="Cassidy-Hanley D."/>
            <person name="Inman J."/>
        </authorList>
    </citation>
    <scope>NUCLEOTIDE SEQUENCE [LARGE SCALE GENOMIC DNA]</scope>
    <source>
        <strain evidence="6 7">G5</strain>
    </source>
</reference>
<dbReference type="InterPro" id="IPR057842">
    <property type="entry name" value="WH_MER3"/>
</dbReference>
<evidence type="ECO:0000313" key="7">
    <source>
        <dbReference type="Proteomes" id="UP000008983"/>
    </source>
</evidence>
<evidence type="ECO:0000259" key="5">
    <source>
        <dbReference type="PROSITE" id="PS51192"/>
    </source>
</evidence>
<protein>
    <recommendedName>
        <fullName evidence="5">Helicase ATP-binding domain-containing protein</fullName>
    </recommendedName>
</protein>
<dbReference type="SUPFAM" id="SSF158702">
    <property type="entry name" value="Sec63 N-terminal domain-like"/>
    <property type="match status" value="1"/>
</dbReference>
<dbReference type="FunFam" id="1.10.10.10:FF:000012">
    <property type="entry name" value="U5 small nuclear ribonucleoprotein helicase"/>
    <property type="match status" value="1"/>
</dbReference>
<dbReference type="Gene3D" id="3.40.50.300">
    <property type="entry name" value="P-loop containing nucleotide triphosphate hydrolases"/>
    <property type="match status" value="2"/>
</dbReference>
<dbReference type="SMART" id="SM00487">
    <property type="entry name" value="DEXDc"/>
    <property type="match status" value="1"/>
</dbReference>
<dbReference type="SMART" id="SM00973">
    <property type="entry name" value="Sec63"/>
    <property type="match status" value="1"/>
</dbReference>
<dbReference type="GO" id="GO:0004386">
    <property type="term" value="F:helicase activity"/>
    <property type="evidence" value="ECO:0007669"/>
    <property type="project" value="UniProtKB-KW"/>
</dbReference>
<keyword evidence="4" id="KW-0067">ATP-binding</keyword>
<dbReference type="InterPro" id="IPR027417">
    <property type="entry name" value="P-loop_NTPase"/>
</dbReference>
<sequence length="772" mass="90584">FNWDKKVHGNSEPFWIFVTDCDGEELLYSEYFTMKSKFVEENRSYLFSFIVSLFENLHPIYYIKVISDRWIQSETTIPLSFKNLILPQQFSAPTKLLEFQLMPVNQLQFNEGEQALRALGIYQFNQIQTQVYNSFYNQNENIFLGAPTGSGKTTCIILAILRIFKGYFNEDKKIVYVGLQDSICQNMYKILCKAFKHMDKKIGILTGQTKTDNIILQKYDIIISTPENWDIMTRRWRGKKQIQSKNIRLFIADELHLLNENKSILEVIVSRMRLFSSQMDQNNKIQIIGLSTSVADYKEMASWIGAQQNNIFNFHPNVRPYPVDIHITGFEQNHRRARLLAMQKHMYQGLKQFLQNDTQQGIIFVCDRKQARLTALDLQTLATGDNKPKKFLKAPEQKIKEIAEQITDHVLADVVQYGIGFVYEGMLEDQRTLIENLYNAGALQIIISTYKLCWELNLYAQITVILDNQRYNGQERKYVDYTIPDMLQMISYAKNKEFVKNNNNNKNNNQENVNAKCLVFCHGPKKEFYKKFLFEPYPVESHLNQNLSNHLCGEIYAKNIKSIEDCIDWITWSFMYWRLSQNPNYYGLQEVSGTAVNDYLCELIEQSLEELGEFKCIQQEQENTELNLLNLGQIAGFYYIDVETIQLFGENIKQESKLKHLIEILSNAKEFEEIPIRYNEDSLLFNLNQKITFSYDKTNFNEPKTKTFILLQAYFSRLQVNSDLNYDQKLILENAVRLIHALVDVINSNGWSQQVKKLFFQINFIFNRLLEL</sequence>
<dbReference type="Proteomes" id="UP000008983">
    <property type="component" value="Unassembled WGS sequence"/>
</dbReference>
<accession>G0QNH4</accession>
<dbReference type="STRING" id="857967.G0QNH4"/>
<dbReference type="SUPFAM" id="SSF52540">
    <property type="entry name" value="P-loop containing nucleoside triphosphate hydrolases"/>
    <property type="match status" value="2"/>
</dbReference>
<dbReference type="RefSeq" id="XP_004037222.1">
    <property type="nucleotide sequence ID" value="XM_004037174.1"/>
</dbReference>
<dbReference type="eggNOG" id="KOG0951">
    <property type="taxonomic scope" value="Eukaryota"/>
</dbReference>
<dbReference type="PANTHER" id="PTHR47961">
    <property type="entry name" value="DNA POLYMERASE THETA, PUTATIVE (AFU_ORTHOLOGUE AFUA_1G05260)-RELATED"/>
    <property type="match status" value="1"/>
</dbReference>
<dbReference type="OMA" id="CTILINA"/>
<dbReference type="PROSITE" id="PS51192">
    <property type="entry name" value="HELICASE_ATP_BIND_1"/>
    <property type="match status" value="1"/>
</dbReference>
<dbReference type="SUPFAM" id="SSF46785">
    <property type="entry name" value="Winged helix' DNA-binding domain"/>
    <property type="match status" value="1"/>
</dbReference>
<dbReference type="Pfam" id="PF23445">
    <property type="entry name" value="WHD_SNRNP200"/>
    <property type="match status" value="1"/>
</dbReference>
<dbReference type="InterPro" id="IPR035892">
    <property type="entry name" value="C2_domain_sf"/>
</dbReference>
<evidence type="ECO:0000256" key="1">
    <source>
        <dbReference type="ARBA" id="ARBA00022741"/>
    </source>
</evidence>
<keyword evidence="7" id="KW-1185">Reference proteome</keyword>
<feature type="non-terminal residue" evidence="6">
    <location>
        <position position="1"/>
    </location>
</feature>
<dbReference type="GO" id="GO:0016787">
    <property type="term" value="F:hydrolase activity"/>
    <property type="evidence" value="ECO:0007669"/>
    <property type="project" value="UniProtKB-KW"/>
</dbReference>
<dbReference type="InterPro" id="IPR011545">
    <property type="entry name" value="DEAD/DEAH_box_helicase_dom"/>
</dbReference>
<dbReference type="InterPro" id="IPR014001">
    <property type="entry name" value="Helicase_ATP-bd"/>
</dbReference>
<dbReference type="InterPro" id="IPR036390">
    <property type="entry name" value="WH_DNA-bd_sf"/>
</dbReference>
<dbReference type="PANTHER" id="PTHR47961:SF4">
    <property type="entry name" value="ACTIVATING SIGNAL COINTEGRATOR 1 COMPLEX SUBUNIT 3"/>
    <property type="match status" value="1"/>
</dbReference>
<feature type="domain" description="Helicase ATP-binding" evidence="5">
    <location>
        <begin position="133"/>
        <end position="312"/>
    </location>
</feature>
<proteinExistence type="predicted"/>
<dbReference type="Gene3D" id="1.10.10.10">
    <property type="entry name" value="Winged helix-like DNA-binding domain superfamily/Winged helix DNA-binding domain"/>
    <property type="match status" value="1"/>
</dbReference>
<dbReference type="InterPro" id="IPR050474">
    <property type="entry name" value="Hel308_SKI2-like"/>
</dbReference>
<dbReference type="OrthoDB" id="5575at2759"/>
<evidence type="ECO:0000256" key="3">
    <source>
        <dbReference type="ARBA" id="ARBA00022806"/>
    </source>
</evidence>
<organism evidence="6 7">
    <name type="scientific">Ichthyophthirius multifiliis</name>
    <name type="common">White spot disease agent</name>
    <name type="synonym">Ich</name>
    <dbReference type="NCBI Taxonomy" id="5932"/>
    <lineage>
        <taxon>Eukaryota</taxon>
        <taxon>Sar</taxon>
        <taxon>Alveolata</taxon>
        <taxon>Ciliophora</taxon>
        <taxon>Intramacronucleata</taxon>
        <taxon>Oligohymenophorea</taxon>
        <taxon>Hymenostomatida</taxon>
        <taxon>Ophryoglenina</taxon>
        <taxon>Ichthyophthirius</taxon>
    </lineage>
</organism>
<dbReference type="GeneID" id="14909410"/>
<keyword evidence="2" id="KW-0378">Hydrolase</keyword>
<keyword evidence="3" id="KW-0347">Helicase</keyword>
<dbReference type="InterPro" id="IPR004179">
    <property type="entry name" value="Sec63-dom"/>
</dbReference>
<keyword evidence="1" id="KW-0547">Nucleotide-binding</keyword>
<dbReference type="Gene3D" id="1.10.3380.10">
    <property type="entry name" value="Sec63 N-terminal domain-like domain"/>
    <property type="match status" value="1"/>
</dbReference>
<dbReference type="InParanoid" id="G0QNH4"/>